<evidence type="ECO:0000313" key="7">
    <source>
        <dbReference type="EMBL" id="MBC2689509.1"/>
    </source>
</evidence>
<dbReference type="Gene3D" id="3.30.70.270">
    <property type="match status" value="1"/>
</dbReference>
<dbReference type="GO" id="GO:0005886">
    <property type="term" value="C:plasma membrane"/>
    <property type="evidence" value="ECO:0007669"/>
    <property type="project" value="UniProtKB-SubCell"/>
</dbReference>
<dbReference type="Pfam" id="PF22588">
    <property type="entry name" value="dCache_1_like"/>
    <property type="match status" value="1"/>
</dbReference>
<dbReference type="CDD" id="cd01949">
    <property type="entry name" value="GGDEF"/>
    <property type="match status" value="1"/>
</dbReference>
<dbReference type="InterPro" id="IPR043128">
    <property type="entry name" value="Rev_trsase/Diguanyl_cyclase"/>
</dbReference>
<feature type="transmembrane region" description="Helical" evidence="5">
    <location>
        <begin position="24"/>
        <end position="42"/>
    </location>
</feature>
<evidence type="ECO:0000256" key="5">
    <source>
        <dbReference type="SAM" id="Phobius"/>
    </source>
</evidence>
<accession>A0A7X1GBP7</accession>
<keyword evidence="8" id="KW-1185">Reference proteome</keyword>
<comment type="subcellular location">
    <subcellularLocation>
        <location evidence="2">Cell inner membrane</location>
    </subcellularLocation>
</comment>
<proteinExistence type="predicted"/>
<dbReference type="PROSITE" id="PS50887">
    <property type="entry name" value="GGDEF"/>
    <property type="match status" value="1"/>
</dbReference>
<dbReference type="Gene3D" id="3.30.450.20">
    <property type="entry name" value="PAS domain"/>
    <property type="match status" value="2"/>
</dbReference>
<dbReference type="PANTHER" id="PTHR45138">
    <property type="entry name" value="REGULATORY COMPONENTS OF SENSORY TRANSDUCTION SYSTEM"/>
    <property type="match status" value="1"/>
</dbReference>
<dbReference type="NCBIfam" id="TIGR00254">
    <property type="entry name" value="GGDEF"/>
    <property type="match status" value="1"/>
</dbReference>
<sequence>MPTPIHDPHDTLGGPLKRLPLRKAAVIFIAAVCLSLCGLLYLQLEQSREHDLSQAQIASVNLTRAMAQQAEDTFVAADLVVTSLADWIQADGFGVALTPRLQRTFARRVQALQQLHGLFLFDRQGQWVVTSFGELPTRQGVADREYFKFHQQNASLQAHIGPAIRSRQNGEWIIPLSRRVNDRNGQFQGVLMAGIRMEYFDRFFTSFSLDDRALMFLALADGTLLSRRPGAELRIGESLAQGEIFRHYLPNAPSGTAMIRSRVDGELRLYGYQQLDAYPLVVASATPEAVVLRGWYANAVQSSVIVALVVLGVSLFGWVFVLQVRNGERIEADLRAAQERPEVIATHDSLTGLANRRLFERALQVEFARGLRQQSPLSLIMLDIDYFKRFNDSYGHVAGDQCLARVAGVVKGCCQRPSDLVVRYGGEEFAVLLPDTDIEGAVAIAERIRHSVRDANILHSGAPSGQLTVSLGCHAFVPKDGDSIEWLIECADAALYQAKNFGRNRTQVASRERRSSDTHSRG</sequence>
<reference evidence="7 8" key="1">
    <citation type="submission" date="2020-08" db="EMBL/GenBank/DDBJ databases">
        <title>Pseudomonas sp. nov.</title>
        <authorList>
            <person name="Gieschler S."/>
            <person name="Fiedler G."/>
            <person name="Brinks E."/>
            <person name="Boehnlein C."/>
            <person name="Franz C.M.A.P."/>
            <person name="Kabisch J."/>
        </authorList>
    </citation>
    <scope>NUCLEOTIDE SEQUENCE [LARGE SCALE GENOMIC DNA]</scope>
    <source>
        <strain evidence="7 8">MBT-1</strain>
    </source>
</reference>
<evidence type="ECO:0000313" key="8">
    <source>
        <dbReference type="Proteomes" id="UP000526003"/>
    </source>
</evidence>
<dbReference type="GO" id="GO:1902201">
    <property type="term" value="P:negative regulation of bacterial-type flagellum-dependent cell motility"/>
    <property type="evidence" value="ECO:0007669"/>
    <property type="project" value="TreeGrafter"/>
</dbReference>
<keyword evidence="5" id="KW-1133">Transmembrane helix</keyword>
<dbReference type="CDD" id="cd12915">
    <property type="entry name" value="PDC2_DGC_like"/>
    <property type="match status" value="1"/>
</dbReference>
<dbReference type="InterPro" id="IPR050469">
    <property type="entry name" value="Diguanylate_Cyclase"/>
</dbReference>
<dbReference type="GO" id="GO:0052621">
    <property type="term" value="F:diguanylate cyclase activity"/>
    <property type="evidence" value="ECO:0007669"/>
    <property type="project" value="UniProtKB-EC"/>
</dbReference>
<dbReference type="RefSeq" id="WP_185818152.1">
    <property type="nucleotide sequence ID" value="NZ_JACMYG010000005.1"/>
</dbReference>
<organism evidence="7 8">
    <name type="scientific">Pseudomonas kielensis</name>
    <dbReference type="NCBI Taxonomy" id="2762577"/>
    <lineage>
        <taxon>Bacteria</taxon>
        <taxon>Pseudomonadati</taxon>
        <taxon>Pseudomonadota</taxon>
        <taxon>Gammaproteobacteria</taxon>
        <taxon>Pseudomonadales</taxon>
        <taxon>Pseudomonadaceae</taxon>
        <taxon>Pseudomonas</taxon>
    </lineage>
</organism>
<evidence type="ECO:0000256" key="2">
    <source>
        <dbReference type="ARBA" id="ARBA00004533"/>
    </source>
</evidence>
<evidence type="ECO:0000256" key="3">
    <source>
        <dbReference type="ARBA" id="ARBA00012528"/>
    </source>
</evidence>
<dbReference type="GO" id="GO:0043709">
    <property type="term" value="P:cell adhesion involved in single-species biofilm formation"/>
    <property type="evidence" value="ECO:0007669"/>
    <property type="project" value="TreeGrafter"/>
</dbReference>
<protein>
    <recommendedName>
        <fullName evidence="3">diguanylate cyclase</fullName>
        <ecNumber evidence="3">2.7.7.65</ecNumber>
    </recommendedName>
</protein>
<dbReference type="EC" id="2.7.7.65" evidence="3"/>
<feature type="transmembrane region" description="Helical" evidence="5">
    <location>
        <begin position="302"/>
        <end position="322"/>
    </location>
</feature>
<dbReference type="Pfam" id="PF00990">
    <property type="entry name" value="GGDEF"/>
    <property type="match status" value="1"/>
</dbReference>
<dbReference type="FunFam" id="3.30.70.270:FF:000001">
    <property type="entry name" value="Diguanylate cyclase domain protein"/>
    <property type="match status" value="1"/>
</dbReference>
<dbReference type="InterPro" id="IPR000160">
    <property type="entry name" value="GGDEF_dom"/>
</dbReference>
<dbReference type="CDD" id="cd12914">
    <property type="entry name" value="PDC1_DGC_like"/>
    <property type="match status" value="1"/>
</dbReference>
<dbReference type="AlphaFoldDB" id="A0A7X1GBP7"/>
<feature type="domain" description="GGDEF" evidence="6">
    <location>
        <begin position="375"/>
        <end position="511"/>
    </location>
</feature>
<dbReference type="InterPro" id="IPR054327">
    <property type="entry name" value="His-kinase-like_sensor"/>
</dbReference>
<dbReference type="InterPro" id="IPR029787">
    <property type="entry name" value="Nucleotide_cyclase"/>
</dbReference>
<dbReference type="Proteomes" id="UP000526003">
    <property type="component" value="Unassembled WGS sequence"/>
</dbReference>
<dbReference type="SMART" id="SM00267">
    <property type="entry name" value="GGDEF"/>
    <property type="match status" value="1"/>
</dbReference>
<evidence type="ECO:0000256" key="1">
    <source>
        <dbReference type="ARBA" id="ARBA00001946"/>
    </source>
</evidence>
<dbReference type="EMBL" id="JACMYG010000005">
    <property type="protein sequence ID" value="MBC2689509.1"/>
    <property type="molecule type" value="Genomic_DNA"/>
</dbReference>
<comment type="caution">
    <text evidence="7">The sequence shown here is derived from an EMBL/GenBank/DDBJ whole genome shotgun (WGS) entry which is preliminary data.</text>
</comment>
<gene>
    <name evidence="7" type="ORF">H7995_06820</name>
</gene>
<comment type="catalytic activity">
    <reaction evidence="4">
        <text>2 GTP = 3',3'-c-di-GMP + 2 diphosphate</text>
        <dbReference type="Rhea" id="RHEA:24898"/>
        <dbReference type="ChEBI" id="CHEBI:33019"/>
        <dbReference type="ChEBI" id="CHEBI:37565"/>
        <dbReference type="ChEBI" id="CHEBI:58805"/>
        <dbReference type="EC" id="2.7.7.65"/>
    </reaction>
</comment>
<evidence type="ECO:0000259" key="6">
    <source>
        <dbReference type="PROSITE" id="PS50887"/>
    </source>
</evidence>
<dbReference type="SUPFAM" id="SSF55073">
    <property type="entry name" value="Nucleotide cyclase"/>
    <property type="match status" value="1"/>
</dbReference>
<keyword evidence="5" id="KW-0472">Membrane</keyword>
<dbReference type="PANTHER" id="PTHR45138:SF9">
    <property type="entry name" value="DIGUANYLATE CYCLASE DGCM-RELATED"/>
    <property type="match status" value="1"/>
</dbReference>
<name>A0A7X1GBP7_9PSED</name>
<comment type="cofactor">
    <cofactor evidence="1">
        <name>Mg(2+)</name>
        <dbReference type="ChEBI" id="CHEBI:18420"/>
    </cofactor>
</comment>
<evidence type="ECO:0000256" key="4">
    <source>
        <dbReference type="ARBA" id="ARBA00034247"/>
    </source>
</evidence>
<keyword evidence="5" id="KW-0812">Transmembrane</keyword>